<dbReference type="Proteomes" id="UP000239757">
    <property type="component" value="Unassembled WGS sequence"/>
</dbReference>
<dbReference type="GO" id="GO:0005829">
    <property type="term" value="C:cytosol"/>
    <property type="evidence" value="ECO:0007669"/>
    <property type="project" value="TreeGrafter"/>
</dbReference>
<gene>
    <name evidence="3" type="ORF">GOBAR_AA23502</name>
</gene>
<evidence type="ECO:0000256" key="1">
    <source>
        <dbReference type="ARBA" id="ARBA00022737"/>
    </source>
</evidence>
<dbReference type="GO" id="GO:0005052">
    <property type="term" value="F:peroxisome matrix targeting signal-1 binding"/>
    <property type="evidence" value="ECO:0007669"/>
    <property type="project" value="TreeGrafter"/>
</dbReference>
<keyword evidence="1" id="KW-0677">Repeat</keyword>
<sequence length="171" mass="20071">MLLKFCQFDLPFAFCSLLMLYEEKKVKENRSEIKWKLYREILVVKTKRVLVVIRRWGTERTSMLRKTLKLDMQALDLKPNYVRAWANMGISYAYQIGATQANSVQSADAILAYQQGMYEESIRYYVRALAMNPKADNAWQYLRTSLSCVSRNNMVEACDSRNLELLQEFPL</sequence>
<dbReference type="GO" id="GO:0005778">
    <property type="term" value="C:peroxisomal membrane"/>
    <property type="evidence" value="ECO:0007669"/>
    <property type="project" value="TreeGrafter"/>
</dbReference>
<keyword evidence="2" id="KW-0802">TPR repeat</keyword>
<accession>A0A2P5X1C6</accession>
<proteinExistence type="predicted"/>
<dbReference type="AlphaFoldDB" id="A0A2P5X1C6"/>
<dbReference type="InterPro" id="IPR024111">
    <property type="entry name" value="PEX5/PEX5L"/>
</dbReference>
<evidence type="ECO:0000313" key="3">
    <source>
        <dbReference type="EMBL" id="PPR97149.1"/>
    </source>
</evidence>
<protein>
    <recommendedName>
        <fullName evidence="5">Peroxin-5</fullName>
    </recommendedName>
</protein>
<dbReference type="InterPro" id="IPR011990">
    <property type="entry name" value="TPR-like_helical_dom_sf"/>
</dbReference>
<name>A0A2P5X1C6_GOSBA</name>
<dbReference type="SUPFAM" id="SSF48452">
    <property type="entry name" value="TPR-like"/>
    <property type="match status" value="1"/>
</dbReference>
<evidence type="ECO:0000313" key="4">
    <source>
        <dbReference type="Proteomes" id="UP000239757"/>
    </source>
</evidence>
<evidence type="ECO:0000256" key="2">
    <source>
        <dbReference type="ARBA" id="ARBA00022803"/>
    </source>
</evidence>
<evidence type="ECO:0008006" key="5">
    <source>
        <dbReference type="Google" id="ProtNLM"/>
    </source>
</evidence>
<dbReference type="Gene3D" id="1.25.40.10">
    <property type="entry name" value="Tetratricopeptide repeat domain"/>
    <property type="match status" value="1"/>
</dbReference>
<organism evidence="3 4">
    <name type="scientific">Gossypium barbadense</name>
    <name type="common">Sea Island cotton</name>
    <name type="synonym">Hibiscus barbadensis</name>
    <dbReference type="NCBI Taxonomy" id="3634"/>
    <lineage>
        <taxon>Eukaryota</taxon>
        <taxon>Viridiplantae</taxon>
        <taxon>Streptophyta</taxon>
        <taxon>Embryophyta</taxon>
        <taxon>Tracheophyta</taxon>
        <taxon>Spermatophyta</taxon>
        <taxon>Magnoliopsida</taxon>
        <taxon>eudicotyledons</taxon>
        <taxon>Gunneridae</taxon>
        <taxon>Pentapetalae</taxon>
        <taxon>rosids</taxon>
        <taxon>malvids</taxon>
        <taxon>Malvales</taxon>
        <taxon>Malvaceae</taxon>
        <taxon>Malvoideae</taxon>
        <taxon>Gossypium</taxon>
    </lineage>
</organism>
<dbReference type="OrthoDB" id="1013265at2759"/>
<dbReference type="PANTHER" id="PTHR10130:SF0">
    <property type="entry name" value="GH08708P"/>
    <property type="match status" value="1"/>
</dbReference>
<dbReference type="GO" id="GO:0016560">
    <property type="term" value="P:protein import into peroxisome matrix, docking"/>
    <property type="evidence" value="ECO:0007669"/>
    <property type="project" value="TreeGrafter"/>
</dbReference>
<dbReference type="EMBL" id="KZ665920">
    <property type="protein sequence ID" value="PPR97149.1"/>
    <property type="molecule type" value="Genomic_DNA"/>
</dbReference>
<dbReference type="PANTHER" id="PTHR10130">
    <property type="entry name" value="PEROXISOMAL TARGETING SIGNAL 1 RECEPTOR PEX5"/>
    <property type="match status" value="1"/>
</dbReference>
<reference evidence="3 4" key="1">
    <citation type="submission" date="2015-01" db="EMBL/GenBank/DDBJ databases">
        <title>Genome of allotetraploid Gossypium barbadense reveals genomic plasticity and fiber elongation in cotton evolution.</title>
        <authorList>
            <person name="Chen X."/>
            <person name="Liu X."/>
            <person name="Zhao B."/>
            <person name="Zheng H."/>
            <person name="Hu Y."/>
            <person name="Lu G."/>
            <person name="Yang C."/>
            <person name="Chen J."/>
            <person name="Shan C."/>
            <person name="Zhang L."/>
            <person name="Zhou Y."/>
            <person name="Wang L."/>
            <person name="Guo W."/>
            <person name="Bai Y."/>
            <person name="Ruan J."/>
            <person name="Shangguan X."/>
            <person name="Mao Y."/>
            <person name="Jiang J."/>
            <person name="Zhu Y."/>
            <person name="Lei J."/>
            <person name="Kang H."/>
            <person name="Chen S."/>
            <person name="He X."/>
            <person name="Wang R."/>
            <person name="Wang Y."/>
            <person name="Chen J."/>
            <person name="Wang L."/>
            <person name="Yu S."/>
            <person name="Wang B."/>
            <person name="Wei J."/>
            <person name="Song S."/>
            <person name="Lu X."/>
            <person name="Gao Z."/>
            <person name="Gu W."/>
            <person name="Deng X."/>
            <person name="Ma D."/>
            <person name="Wang S."/>
            <person name="Liang W."/>
            <person name="Fang L."/>
            <person name="Cai C."/>
            <person name="Zhu X."/>
            <person name="Zhou B."/>
            <person name="Zhang Y."/>
            <person name="Chen Z."/>
            <person name="Xu S."/>
            <person name="Zhu R."/>
            <person name="Wang S."/>
            <person name="Zhang T."/>
            <person name="Zhao G."/>
        </authorList>
    </citation>
    <scope>NUCLEOTIDE SEQUENCE [LARGE SCALE GENOMIC DNA]</scope>
    <source>
        <strain evidence="4">cv. Xinhai21</strain>
        <tissue evidence="3">Leaf</tissue>
    </source>
</reference>